<organism evidence="2 3">
    <name type="scientific">Hibiscus sabdariffa</name>
    <name type="common">roselle</name>
    <dbReference type="NCBI Taxonomy" id="183260"/>
    <lineage>
        <taxon>Eukaryota</taxon>
        <taxon>Viridiplantae</taxon>
        <taxon>Streptophyta</taxon>
        <taxon>Embryophyta</taxon>
        <taxon>Tracheophyta</taxon>
        <taxon>Spermatophyta</taxon>
        <taxon>Magnoliopsida</taxon>
        <taxon>eudicotyledons</taxon>
        <taxon>Gunneridae</taxon>
        <taxon>Pentapetalae</taxon>
        <taxon>rosids</taxon>
        <taxon>malvids</taxon>
        <taxon>Malvales</taxon>
        <taxon>Malvaceae</taxon>
        <taxon>Malvoideae</taxon>
        <taxon>Hibiscus</taxon>
    </lineage>
</organism>
<dbReference type="PANTHER" id="PTHR33623:SF5">
    <property type="entry name" value="HISTONE-LYSINE N-METHYLTRANSFERASE SETD1B-LIKE PROTEIN"/>
    <property type="match status" value="1"/>
</dbReference>
<name>A0ABR2GBZ4_9ROSI</name>
<dbReference type="Proteomes" id="UP001472677">
    <property type="component" value="Unassembled WGS sequence"/>
</dbReference>
<dbReference type="Pfam" id="PF14309">
    <property type="entry name" value="DUF4378"/>
    <property type="match status" value="1"/>
</dbReference>
<dbReference type="EMBL" id="JBBPBM010000001">
    <property type="protein sequence ID" value="KAK8600441.1"/>
    <property type="molecule type" value="Genomic_DNA"/>
</dbReference>
<reference evidence="2 3" key="1">
    <citation type="journal article" date="2024" name="G3 (Bethesda)">
        <title>Genome assembly of Hibiscus sabdariffa L. provides insights into metabolisms of medicinal natural products.</title>
        <authorList>
            <person name="Kim T."/>
        </authorList>
    </citation>
    <scope>NUCLEOTIDE SEQUENCE [LARGE SCALE GENOMIC DNA]</scope>
    <source>
        <strain evidence="2">TK-2024</strain>
        <tissue evidence="2">Old leaves</tissue>
    </source>
</reference>
<dbReference type="InterPro" id="IPR025486">
    <property type="entry name" value="DUF4378"/>
</dbReference>
<sequence>MAYKHLHELLEEDQEPFLLNQYIADRRCQLKKPLPQTYLPLKKRKPISQNSYFPSSFCKSACLFSFLDSPDTRNRKSPLFELASPAKSPCRSLNAIFLHIPATTAALLLEAALRVQKQSPSKTKHRVGFFGSILKRLTNPNRNRKREIANSGAKISVKDLLRWDSTVGKHNPSLRKMSSSTSVLEPEDKSGYEMGFSCSYNGRPSRPVWSESNEEKSLDTSCSCSQSEDFEEILGNNSAFSSCFGHRTPLFSSPATSPGRRRNQDKVNYEVDSLKKLQVEEEEEEQCSPVSVLGPLFDDEDYRHVNEDNDGFDLECSYAVVQKEEESEDEFVSSNDEMNVDDFLQEVLKSSFHNLRHVPRGMKRLVTDLIAEEGTEQSRYVDREAITKRVCKRLESWKEVESNTIDMMVEQDLRKELDFWKRHQVQMRETALEIEHTIFGFLMEELYQELVSLTGA</sequence>
<comment type="caution">
    <text evidence="2">The sequence shown here is derived from an EMBL/GenBank/DDBJ whole genome shotgun (WGS) entry which is preliminary data.</text>
</comment>
<proteinExistence type="predicted"/>
<feature type="domain" description="DUF4378" evidence="1">
    <location>
        <begin position="342"/>
        <end position="445"/>
    </location>
</feature>
<dbReference type="PANTHER" id="PTHR33623">
    <property type="entry name" value="OS04G0572500 PROTEIN"/>
    <property type="match status" value="1"/>
</dbReference>
<evidence type="ECO:0000313" key="3">
    <source>
        <dbReference type="Proteomes" id="UP001472677"/>
    </source>
</evidence>
<protein>
    <recommendedName>
        <fullName evidence="1">DUF4378 domain-containing protein</fullName>
    </recommendedName>
</protein>
<keyword evidence="3" id="KW-1185">Reference proteome</keyword>
<accession>A0ABR2GBZ4</accession>
<evidence type="ECO:0000313" key="2">
    <source>
        <dbReference type="EMBL" id="KAK8600441.1"/>
    </source>
</evidence>
<gene>
    <name evidence="2" type="ORF">V6N12_050295</name>
</gene>
<evidence type="ECO:0000259" key="1">
    <source>
        <dbReference type="Pfam" id="PF14309"/>
    </source>
</evidence>